<dbReference type="InterPro" id="IPR006827">
    <property type="entry name" value="Lant_deHydtase_N"/>
</dbReference>
<keyword evidence="3" id="KW-1185">Reference proteome</keyword>
<evidence type="ECO:0000313" key="3">
    <source>
        <dbReference type="Proteomes" id="UP000249616"/>
    </source>
</evidence>
<evidence type="ECO:0000313" key="2">
    <source>
        <dbReference type="EMBL" id="AWW42203.1"/>
    </source>
</evidence>
<protein>
    <submittedName>
        <fullName evidence="2">Lantibiotic dehydratase</fullName>
    </submittedName>
</protein>
<gene>
    <name evidence="2" type="ORF">DN051_02515</name>
</gene>
<evidence type="ECO:0000259" key="1">
    <source>
        <dbReference type="Pfam" id="PF04738"/>
    </source>
</evidence>
<dbReference type="Pfam" id="PF04738">
    <property type="entry name" value="Lant_dehydr_N"/>
    <property type="match status" value="1"/>
</dbReference>
<sequence>MSLTSTPAVHETGQEPVALADLPGTRWQVWRDAVLRSTGFPAQGLRVFASPAAASAAEARLAGDIDDVGYRAAFAKAAAVIGTQLYEIAGDPLFREAITWQNPDVLAFLDGLRAAGPDAAPDRKTRRRQAVVARYWQRYCAKNDTIGFFGPVCWVRLTDDDAVVTARPGPGLVTGRQVYFEWWALAAFADRLASDPRFRPHLPVALQPQLSVRAGMLHRPVEPPVELTPAEVSLLGLLTGPRPAAGVVAELVADSGNPVRRSADGFMLLERLTERGVLRWGIDLPLNLSAEAALHAAIDAIGDPAAREAAREEFGRLDAARSAVAAAAGDPAALRAATVRLDEVFTELTGLDSRRRAGQTYAGRTLCHEDAVRDLELSFGRPLLEELAPALGVLLTAARWLSHTLASAYRQALREVYADLCTDLGTREVPMGDLRYLAHGLFFGAGRRPVDDVVAAFADRWAQLTGGTERAPDTRRVRLRSAELADRAAELFDAPGPGWSTARIHSPDLQIAAPSLEKLAAGDYTVVLGELHAAYLTLCTGVFSWAHPRPGALRSAIDRDLGTDRVQLLLPEDFPRMTARVADLLWSPDNWQLGFAPAPGAEHSRLLPVTALTVTERDGDLVARHADGQEWPLLELFADFLSMHTADAFKLVSAGPHTPRVAIDRLVVERETWRSTVGATGLATAKGYAERYLAARRWATELGLPDRVFIRLGTELKPTYADLTSPPLVYSLASMVRRAGLDGGPDVEVVVTEVLPLPEDTWVPDADGRTYYSELRVQVRDPLVPPHASGSADD</sequence>
<dbReference type="AlphaFoldDB" id="A0A2Z4JCU0"/>
<organism evidence="2 3">
    <name type="scientific">Streptomyces cadmiisoli</name>
    <dbReference type="NCBI Taxonomy" id="2184053"/>
    <lineage>
        <taxon>Bacteria</taxon>
        <taxon>Bacillati</taxon>
        <taxon>Actinomycetota</taxon>
        <taxon>Actinomycetes</taxon>
        <taxon>Kitasatosporales</taxon>
        <taxon>Streptomycetaceae</taxon>
        <taxon>Streptomyces</taxon>
        <taxon>Streptomyces aurantiacus group</taxon>
    </lineage>
</organism>
<dbReference type="KEGG" id="scad:DN051_02515"/>
<dbReference type="EMBL" id="CP030073">
    <property type="protein sequence ID" value="AWW42203.1"/>
    <property type="molecule type" value="Genomic_DNA"/>
</dbReference>
<name>A0A2Z4JCU0_9ACTN</name>
<accession>A0A2Z4JCU0</accession>
<proteinExistence type="predicted"/>
<dbReference type="RefSeq" id="WP_112441975.1">
    <property type="nucleotide sequence ID" value="NZ_CP030073.1"/>
</dbReference>
<reference evidence="2 3" key="1">
    <citation type="journal article" date="2019" name="Int. J. Syst. Evol. Microbiol.">
        <title>Streptomyces cadmiisoli sp. nov., a novel actinomycete isolated from cadmium-contaminated soil.</title>
        <authorList>
            <person name="Li K."/>
            <person name="Tang X."/>
            <person name="Zhao J."/>
            <person name="Guo Y."/>
            <person name="Tang Y."/>
            <person name="Gao J."/>
        </authorList>
    </citation>
    <scope>NUCLEOTIDE SEQUENCE [LARGE SCALE GENOMIC DNA]</scope>
    <source>
        <strain evidence="2 3">ZFG47</strain>
    </source>
</reference>
<feature type="domain" description="Lantibiotic dehydratase N-terminal" evidence="1">
    <location>
        <begin position="91"/>
        <end position="544"/>
    </location>
</feature>
<dbReference type="Proteomes" id="UP000249616">
    <property type="component" value="Chromosome"/>
</dbReference>